<dbReference type="InterPro" id="IPR003374">
    <property type="entry name" value="ApbE-like_sf"/>
</dbReference>
<keyword evidence="12" id="KW-1185">Reference proteome</keyword>
<comment type="caution">
    <text evidence="11">The sequence shown here is derived from an EMBL/GenBank/DDBJ whole genome shotgun (WGS) entry which is preliminary data.</text>
</comment>
<comment type="cofactor">
    <cofactor evidence="1">
        <name>Mg(2+)</name>
        <dbReference type="ChEBI" id="CHEBI:18420"/>
    </cofactor>
</comment>
<dbReference type="PANTHER" id="PTHR30040:SF2">
    <property type="entry name" value="FAD:PROTEIN FMN TRANSFERASE"/>
    <property type="match status" value="1"/>
</dbReference>
<gene>
    <name evidence="11" type="ORF">LZY01_00300</name>
</gene>
<dbReference type="Proteomes" id="UP000321794">
    <property type="component" value="Unassembled WGS sequence"/>
</dbReference>
<protein>
    <recommendedName>
        <fullName evidence="3">FAD:protein FMN transferase</fullName>
        <ecNumber evidence="2">2.7.1.180</ecNumber>
    </recommendedName>
    <alternativeName>
        <fullName evidence="9">Flavin transferase</fullName>
    </alternativeName>
</protein>
<dbReference type="InterPro" id="IPR024932">
    <property type="entry name" value="ApbE"/>
</dbReference>
<evidence type="ECO:0000256" key="6">
    <source>
        <dbReference type="ARBA" id="ARBA00022723"/>
    </source>
</evidence>
<evidence type="ECO:0000256" key="10">
    <source>
        <dbReference type="ARBA" id="ARBA00048540"/>
    </source>
</evidence>
<organism evidence="11 12">
    <name type="scientific">Levilactobacillus zymae</name>
    <dbReference type="NCBI Taxonomy" id="267363"/>
    <lineage>
        <taxon>Bacteria</taxon>
        <taxon>Bacillati</taxon>
        <taxon>Bacillota</taxon>
        <taxon>Bacilli</taxon>
        <taxon>Lactobacillales</taxon>
        <taxon>Lactobacillaceae</taxon>
        <taxon>Levilactobacillus</taxon>
    </lineage>
</organism>
<keyword evidence="6" id="KW-0479">Metal-binding</keyword>
<dbReference type="RefSeq" id="WP_057730987.1">
    <property type="nucleotide sequence ID" value="NZ_BJZK01000001.1"/>
</dbReference>
<evidence type="ECO:0000313" key="11">
    <source>
        <dbReference type="EMBL" id="GEO70862.1"/>
    </source>
</evidence>
<evidence type="ECO:0000256" key="5">
    <source>
        <dbReference type="ARBA" id="ARBA00022679"/>
    </source>
</evidence>
<dbReference type="EMBL" id="BJZK01000001">
    <property type="protein sequence ID" value="GEO70862.1"/>
    <property type="molecule type" value="Genomic_DNA"/>
</dbReference>
<evidence type="ECO:0000256" key="2">
    <source>
        <dbReference type="ARBA" id="ARBA00011955"/>
    </source>
</evidence>
<evidence type="ECO:0000256" key="9">
    <source>
        <dbReference type="ARBA" id="ARBA00031306"/>
    </source>
</evidence>
<dbReference type="SUPFAM" id="SSF143631">
    <property type="entry name" value="ApbE-like"/>
    <property type="match status" value="1"/>
</dbReference>
<accession>A0ABQ0WTP0</accession>
<keyword evidence="5 11" id="KW-0808">Transferase</keyword>
<dbReference type="Pfam" id="PF02424">
    <property type="entry name" value="ApbE"/>
    <property type="match status" value="2"/>
</dbReference>
<dbReference type="Gene3D" id="3.10.520.10">
    <property type="entry name" value="ApbE-like domains"/>
    <property type="match status" value="2"/>
</dbReference>
<evidence type="ECO:0000313" key="12">
    <source>
        <dbReference type="Proteomes" id="UP000321794"/>
    </source>
</evidence>
<name>A0ABQ0WTP0_9LACO</name>
<dbReference type="GO" id="GO:0016740">
    <property type="term" value="F:transferase activity"/>
    <property type="evidence" value="ECO:0007669"/>
    <property type="project" value="UniProtKB-KW"/>
</dbReference>
<evidence type="ECO:0000256" key="4">
    <source>
        <dbReference type="ARBA" id="ARBA00022630"/>
    </source>
</evidence>
<comment type="catalytic activity">
    <reaction evidence="10">
        <text>L-threonyl-[protein] + FAD = FMN-L-threonyl-[protein] + AMP + H(+)</text>
        <dbReference type="Rhea" id="RHEA:36847"/>
        <dbReference type="Rhea" id="RHEA-COMP:11060"/>
        <dbReference type="Rhea" id="RHEA-COMP:11061"/>
        <dbReference type="ChEBI" id="CHEBI:15378"/>
        <dbReference type="ChEBI" id="CHEBI:30013"/>
        <dbReference type="ChEBI" id="CHEBI:57692"/>
        <dbReference type="ChEBI" id="CHEBI:74257"/>
        <dbReference type="ChEBI" id="CHEBI:456215"/>
        <dbReference type="EC" id="2.7.1.180"/>
    </reaction>
</comment>
<dbReference type="PANTHER" id="PTHR30040">
    <property type="entry name" value="THIAMINE BIOSYNTHESIS LIPOPROTEIN APBE"/>
    <property type="match status" value="1"/>
</dbReference>
<keyword evidence="4" id="KW-0285">Flavoprotein</keyword>
<proteinExistence type="predicted"/>
<keyword evidence="8" id="KW-0460">Magnesium</keyword>
<evidence type="ECO:0000256" key="3">
    <source>
        <dbReference type="ARBA" id="ARBA00016337"/>
    </source>
</evidence>
<evidence type="ECO:0000256" key="7">
    <source>
        <dbReference type="ARBA" id="ARBA00022827"/>
    </source>
</evidence>
<keyword evidence="7" id="KW-0274">FAD</keyword>
<evidence type="ECO:0000256" key="8">
    <source>
        <dbReference type="ARBA" id="ARBA00022842"/>
    </source>
</evidence>
<dbReference type="EC" id="2.7.1.180" evidence="2"/>
<sequence length="258" mass="28440">MITHTFTLEAMAMPFTVKLKATPEMGLSAQRVTTYRQLIQQELDRLNHEFSPFRPDSLVRRFARQELTAAQLTRDFQTVYGWAVRAQDQTAGAFNPFFAGHYDPTGLVKGWAIQRVFEQYLRPALTRGDLVAAAINGAGDVQTGVAPGSDFYWRVGIENPLDPTRPTYAYRLQNAAVATSGTRQHGDHIVRQVPASLQQATVVCPTLTPADIYATAAVAMGRSRFLTFSRQHQLSGLLVTTGPHAQVVRIEGGVSHDA</sequence>
<evidence type="ECO:0000256" key="1">
    <source>
        <dbReference type="ARBA" id="ARBA00001946"/>
    </source>
</evidence>
<reference evidence="11 12" key="1">
    <citation type="submission" date="2019-07" db="EMBL/GenBank/DDBJ databases">
        <title>Whole genome shotgun sequence of Lactobacillus zymae NBRC 107157.</title>
        <authorList>
            <person name="Hosoyama A."/>
            <person name="Uohara A."/>
            <person name="Ohji S."/>
            <person name="Ichikawa N."/>
        </authorList>
    </citation>
    <scope>NUCLEOTIDE SEQUENCE [LARGE SCALE GENOMIC DNA]</scope>
    <source>
        <strain evidence="11 12">NBRC 107157</strain>
    </source>
</reference>